<feature type="region of interest" description="Disordered" evidence="1">
    <location>
        <begin position="48"/>
        <end position="70"/>
    </location>
</feature>
<dbReference type="Proteomes" id="UP000599024">
    <property type="component" value="Unassembled WGS sequence"/>
</dbReference>
<gene>
    <name evidence="3" type="ORF">H8E79_04705</name>
</gene>
<proteinExistence type="predicted"/>
<dbReference type="EMBL" id="JACNLK010000040">
    <property type="protein sequence ID" value="MBC8208448.1"/>
    <property type="molecule type" value="Genomic_DNA"/>
</dbReference>
<evidence type="ECO:0000256" key="1">
    <source>
        <dbReference type="SAM" id="MobiDB-lite"/>
    </source>
</evidence>
<name>A0A8J6TA93_9BACT</name>
<accession>A0A8J6TA93</accession>
<comment type="caution">
    <text evidence="3">The sequence shown here is derived from an EMBL/GenBank/DDBJ whole genome shotgun (WGS) entry which is preliminary data.</text>
</comment>
<evidence type="ECO:0000313" key="4">
    <source>
        <dbReference type="Proteomes" id="UP000599024"/>
    </source>
</evidence>
<dbReference type="AlphaFoldDB" id="A0A8J6TA93"/>
<organism evidence="3 4">
    <name type="scientific">Candidatus Desulfatifera sulfidica</name>
    <dbReference type="NCBI Taxonomy" id="2841691"/>
    <lineage>
        <taxon>Bacteria</taxon>
        <taxon>Pseudomonadati</taxon>
        <taxon>Thermodesulfobacteriota</taxon>
        <taxon>Desulfobulbia</taxon>
        <taxon>Desulfobulbales</taxon>
        <taxon>Desulfobulbaceae</taxon>
        <taxon>Candidatus Desulfatifera</taxon>
    </lineage>
</organism>
<feature type="domain" description="Putative regulatory protein FmdB zinc ribbon" evidence="2">
    <location>
        <begin position="1"/>
        <end position="43"/>
    </location>
</feature>
<evidence type="ECO:0000259" key="2">
    <source>
        <dbReference type="SMART" id="SM00834"/>
    </source>
</evidence>
<evidence type="ECO:0000313" key="3">
    <source>
        <dbReference type="EMBL" id="MBC8208448.1"/>
    </source>
</evidence>
<sequence length="70" mass="7332">MPIYEFKCNSCGQNFESLVLIASAVDSITCKHCNSTDIKKIISVTSSQPTKGSQIPAGALSGCSSRSGFS</sequence>
<dbReference type="InterPro" id="IPR013429">
    <property type="entry name" value="Regulatory_FmdB_Zinc_ribbon"/>
</dbReference>
<dbReference type="Pfam" id="PF09723">
    <property type="entry name" value="Zn_ribbon_8"/>
    <property type="match status" value="1"/>
</dbReference>
<dbReference type="SMART" id="SM00834">
    <property type="entry name" value="CxxC_CXXC_SSSS"/>
    <property type="match status" value="1"/>
</dbReference>
<dbReference type="NCBIfam" id="TIGR02605">
    <property type="entry name" value="CxxC_CxxC_SSSS"/>
    <property type="match status" value="1"/>
</dbReference>
<reference evidence="3 4" key="1">
    <citation type="submission" date="2020-08" db="EMBL/GenBank/DDBJ databases">
        <title>Bridging the membrane lipid divide: bacteria of the FCB group superphylum have the potential to synthesize archaeal ether lipids.</title>
        <authorList>
            <person name="Villanueva L."/>
            <person name="Von Meijenfeldt F.A.B."/>
            <person name="Westbye A.B."/>
            <person name="Yadav S."/>
            <person name="Hopmans E.C."/>
            <person name="Dutilh B.E."/>
            <person name="Sinninghe Damste J.S."/>
        </authorList>
    </citation>
    <scope>NUCLEOTIDE SEQUENCE [LARGE SCALE GENOMIC DNA]</scope>
    <source>
        <strain evidence="3">NIOZ-UU81</strain>
    </source>
</reference>
<protein>
    <submittedName>
        <fullName evidence="3">Zinc ribbon domain-containing protein</fullName>
    </submittedName>
</protein>